<keyword evidence="1" id="KW-0472">Membrane</keyword>
<evidence type="ECO:0000313" key="2">
    <source>
        <dbReference type="EMBL" id="KOS07017.1"/>
    </source>
</evidence>
<protein>
    <submittedName>
        <fullName evidence="2">Uncharacterized protein</fullName>
    </submittedName>
</protein>
<evidence type="ECO:0000313" key="3">
    <source>
        <dbReference type="Proteomes" id="UP000037755"/>
    </source>
</evidence>
<reference evidence="2 3" key="1">
    <citation type="submission" date="2015-08" db="EMBL/GenBank/DDBJ databases">
        <title>Whole genome sequence of Flavobacterium akiainvivens IK-1T, from decaying Wikstroemia oahuensis, an endemic Hawaiian shrub.</title>
        <authorList>
            <person name="Wan X."/>
            <person name="Hou S."/>
            <person name="Saito J."/>
            <person name="Donachie S."/>
        </authorList>
    </citation>
    <scope>NUCLEOTIDE SEQUENCE [LARGE SCALE GENOMIC DNA]</scope>
    <source>
        <strain evidence="2 3">IK-1</strain>
    </source>
</reference>
<dbReference type="PATRIC" id="fig|1202724.3.peg.2903"/>
<dbReference type="RefSeq" id="WP_054408651.1">
    <property type="nucleotide sequence ID" value="NZ_FOYA01000009.1"/>
</dbReference>
<comment type="caution">
    <text evidence="2">The sequence shown here is derived from an EMBL/GenBank/DDBJ whole genome shotgun (WGS) entry which is preliminary data.</text>
</comment>
<feature type="transmembrane region" description="Helical" evidence="1">
    <location>
        <begin position="94"/>
        <end position="118"/>
    </location>
</feature>
<keyword evidence="1" id="KW-1133">Transmembrane helix</keyword>
<dbReference type="EMBL" id="LIYD01000005">
    <property type="protein sequence ID" value="KOS07017.1"/>
    <property type="molecule type" value="Genomic_DNA"/>
</dbReference>
<evidence type="ECO:0000256" key="1">
    <source>
        <dbReference type="SAM" id="Phobius"/>
    </source>
</evidence>
<proteinExistence type="predicted"/>
<name>A0A0M8MJD5_9FLAO</name>
<keyword evidence="3" id="KW-1185">Reference proteome</keyword>
<gene>
    <name evidence="2" type="ORF">AM493_13980</name>
</gene>
<dbReference type="OrthoDB" id="799504at2"/>
<keyword evidence="1" id="KW-0812">Transmembrane</keyword>
<dbReference type="AlphaFoldDB" id="A0A0M8MJD5"/>
<feature type="transmembrane region" description="Helical" evidence="1">
    <location>
        <begin position="62"/>
        <end position="82"/>
    </location>
</feature>
<dbReference type="Proteomes" id="UP000037755">
    <property type="component" value="Unassembled WGS sequence"/>
</dbReference>
<organism evidence="2 3">
    <name type="scientific">Flavobacterium akiainvivens</name>
    <dbReference type="NCBI Taxonomy" id="1202724"/>
    <lineage>
        <taxon>Bacteria</taxon>
        <taxon>Pseudomonadati</taxon>
        <taxon>Bacteroidota</taxon>
        <taxon>Flavobacteriia</taxon>
        <taxon>Flavobacteriales</taxon>
        <taxon>Flavobacteriaceae</taxon>
        <taxon>Flavobacterium</taxon>
    </lineage>
</organism>
<accession>A0A0M8MJD5</accession>
<sequence length="128" mass="14679">MANSQFRDDIDKLKASLGKSIKADIKPEDIEKAERQEQSLEHKQREAELDRYLQDTTHRRSLVTWAATVVSFWLICVIFILTRNTLQYKLSDTIMVALLGTTTINVLGLMIIVLNDLFKGKKEDNKPS</sequence>